<organism evidence="13 14">
    <name type="scientific">Tumebacillus algifaecis</name>
    <dbReference type="NCBI Taxonomy" id="1214604"/>
    <lineage>
        <taxon>Bacteria</taxon>
        <taxon>Bacillati</taxon>
        <taxon>Bacillota</taxon>
        <taxon>Bacilli</taxon>
        <taxon>Bacillales</taxon>
        <taxon>Alicyclobacillaceae</taxon>
        <taxon>Tumebacillus</taxon>
    </lineage>
</organism>
<evidence type="ECO:0000256" key="2">
    <source>
        <dbReference type="ARBA" id="ARBA00022679"/>
    </source>
</evidence>
<keyword evidence="5 9" id="KW-0784">Thiamine biosynthesis</keyword>
<comment type="pathway">
    <text evidence="1 9 11">Cofactor biosynthesis; thiamine diphosphate biosynthesis; thiamine phosphate from 4-amino-2-methyl-5-diphosphomethylpyrimidine and 4-methyl-5-(2-phosphoethyl)-thiazole: step 1/1.</text>
</comment>
<keyword evidence="2 9" id="KW-0808">Transferase</keyword>
<dbReference type="EMBL" id="CP022657">
    <property type="protein sequence ID" value="ASS77170.1"/>
    <property type="molecule type" value="Genomic_DNA"/>
</dbReference>
<dbReference type="GO" id="GO:0009228">
    <property type="term" value="P:thiamine biosynthetic process"/>
    <property type="evidence" value="ECO:0007669"/>
    <property type="project" value="UniProtKB-KW"/>
</dbReference>
<comment type="similarity">
    <text evidence="9 10">Belongs to the thiamine-phosphate synthase family.</text>
</comment>
<dbReference type="GO" id="GO:0000287">
    <property type="term" value="F:magnesium ion binding"/>
    <property type="evidence" value="ECO:0007669"/>
    <property type="project" value="UniProtKB-UniRule"/>
</dbReference>
<evidence type="ECO:0000256" key="9">
    <source>
        <dbReference type="HAMAP-Rule" id="MF_00097"/>
    </source>
</evidence>
<dbReference type="KEGG" id="tab:CIG75_08885"/>
<dbReference type="NCBIfam" id="TIGR00693">
    <property type="entry name" value="thiE"/>
    <property type="match status" value="1"/>
</dbReference>
<dbReference type="SUPFAM" id="SSF51391">
    <property type="entry name" value="Thiamin phosphate synthase"/>
    <property type="match status" value="1"/>
</dbReference>
<keyword evidence="4 9" id="KW-0460">Magnesium</keyword>
<evidence type="ECO:0000256" key="1">
    <source>
        <dbReference type="ARBA" id="ARBA00005165"/>
    </source>
</evidence>
<dbReference type="PANTHER" id="PTHR20857:SF15">
    <property type="entry name" value="THIAMINE-PHOSPHATE SYNTHASE"/>
    <property type="match status" value="1"/>
</dbReference>
<evidence type="ECO:0000256" key="6">
    <source>
        <dbReference type="ARBA" id="ARBA00047334"/>
    </source>
</evidence>
<dbReference type="InterPro" id="IPR022998">
    <property type="entry name" value="ThiamineP_synth_TenI"/>
</dbReference>
<dbReference type="GO" id="GO:0005737">
    <property type="term" value="C:cytoplasm"/>
    <property type="evidence" value="ECO:0007669"/>
    <property type="project" value="TreeGrafter"/>
</dbReference>
<reference evidence="13 14" key="1">
    <citation type="journal article" date="2015" name="Int. J. Syst. Evol. Microbiol.">
        <title>Tumebacillus algifaecis sp. nov., isolated from decomposing algal scum.</title>
        <authorList>
            <person name="Wu Y.F."/>
            <person name="Zhang B."/>
            <person name="Xing P."/>
            <person name="Wu Q.L."/>
            <person name="Liu S.J."/>
        </authorList>
    </citation>
    <scope>NUCLEOTIDE SEQUENCE [LARGE SCALE GENOMIC DNA]</scope>
    <source>
        <strain evidence="13 14">THMBR28</strain>
    </source>
</reference>
<feature type="binding site" evidence="9">
    <location>
        <position position="70"/>
    </location>
    <ligand>
        <name>4-amino-2-methyl-5-(diphosphooxymethyl)pyrimidine</name>
        <dbReference type="ChEBI" id="CHEBI:57841"/>
    </ligand>
</feature>
<evidence type="ECO:0000256" key="5">
    <source>
        <dbReference type="ARBA" id="ARBA00022977"/>
    </source>
</evidence>
<feature type="binding site" evidence="9">
    <location>
        <position position="166"/>
    </location>
    <ligand>
        <name>2-[(2R,5Z)-2-carboxy-4-methylthiazol-5(2H)-ylidene]ethyl phosphate</name>
        <dbReference type="ChEBI" id="CHEBI:62899"/>
    </ligand>
</feature>
<evidence type="ECO:0000256" key="10">
    <source>
        <dbReference type="RuleBase" id="RU003826"/>
    </source>
</evidence>
<keyword evidence="14" id="KW-1185">Reference proteome</keyword>
<comment type="function">
    <text evidence="9">Condenses 4-methyl-5-(beta-hydroxyethyl)thiazole monophosphate (THZ-P) and 2-methyl-4-amino-5-hydroxymethyl pyrimidine pyrophosphate (HMP-PP) to form thiamine monophosphate (TMP).</text>
</comment>
<evidence type="ECO:0000259" key="12">
    <source>
        <dbReference type="Pfam" id="PF02581"/>
    </source>
</evidence>
<dbReference type="UniPathway" id="UPA00060">
    <property type="reaction ID" value="UER00141"/>
</dbReference>
<feature type="binding site" evidence="9">
    <location>
        <begin position="186"/>
        <end position="187"/>
    </location>
    <ligand>
        <name>2-[(2R,5Z)-2-carboxy-4-methylthiazol-5(2H)-ylidene]ethyl phosphate</name>
        <dbReference type="ChEBI" id="CHEBI:62899"/>
    </ligand>
</feature>
<feature type="binding site" evidence="9">
    <location>
        <position position="90"/>
    </location>
    <ligand>
        <name>Mg(2+)</name>
        <dbReference type="ChEBI" id="CHEBI:18420"/>
    </ligand>
</feature>
<evidence type="ECO:0000256" key="4">
    <source>
        <dbReference type="ARBA" id="ARBA00022842"/>
    </source>
</evidence>
<gene>
    <name evidence="9 13" type="primary">thiE</name>
    <name evidence="13" type="ORF">CIG75_08885</name>
</gene>
<dbReference type="FunFam" id="3.20.20.70:FF:000096">
    <property type="entry name" value="Thiamine-phosphate synthase"/>
    <property type="match status" value="1"/>
</dbReference>
<accession>A0A223D6P6</accession>
<sequence>MLAMDSRLYVVTGHQFLKGRSLESVIRAAIHGGADCIQLREKEYTGRQLLEAGLLLRRITKEMGATLIVNDRIDVARAVDADGVHLGQSDLPIQVAREMLAVGKIVGISTHNVAEAVAAERSGADYIGFGPIKQTATKQDTEPVVGAAGLQEVRRHVSLPIVAIGGIKAEDVAEIIRNGANGVAVVSAVIGSDDVQAAAQNIRQIVDLERGARG</sequence>
<name>A0A223D6P6_9BACL</name>
<comment type="catalytic activity">
    <reaction evidence="7 9 10">
        <text>2-(2-carboxy-4-methylthiazol-5-yl)ethyl phosphate + 4-amino-2-methyl-5-(diphosphooxymethyl)pyrimidine + 2 H(+) = thiamine phosphate + CO2 + diphosphate</text>
        <dbReference type="Rhea" id="RHEA:47848"/>
        <dbReference type="ChEBI" id="CHEBI:15378"/>
        <dbReference type="ChEBI" id="CHEBI:16526"/>
        <dbReference type="ChEBI" id="CHEBI:33019"/>
        <dbReference type="ChEBI" id="CHEBI:37575"/>
        <dbReference type="ChEBI" id="CHEBI:57841"/>
        <dbReference type="ChEBI" id="CHEBI:62890"/>
        <dbReference type="EC" id="2.5.1.3"/>
    </reaction>
</comment>
<dbReference type="Gene3D" id="3.20.20.70">
    <property type="entry name" value="Aldolase class I"/>
    <property type="match status" value="1"/>
</dbReference>
<comment type="cofactor">
    <cofactor evidence="9">
        <name>Mg(2+)</name>
        <dbReference type="ChEBI" id="CHEBI:18420"/>
    </cofactor>
    <text evidence="9">Binds 1 Mg(2+) ion per subunit.</text>
</comment>
<evidence type="ECO:0000313" key="14">
    <source>
        <dbReference type="Proteomes" id="UP000214688"/>
    </source>
</evidence>
<comment type="catalytic activity">
    <reaction evidence="6 9 10">
        <text>4-methyl-5-(2-phosphooxyethyl)-thiazole + 4-amino-2-methyl-5-(diphosphooxymethyl)pyrimidine + H(+) = thiamine phosphate + diphosphate</text>
        <dbReference type="Rhea" id="RHEA:22328"/>
        <dbReference type="ChEBI" id="CHEBI:15378"/>
        <dbReference type="ChEBI" id="CHEBI:33019"/>
        <dbReference type="ChEBI" id="CHEBI:37575"/>
        <dbReference type="ChEBI" id="CHEBI:57841"/>
        <dbReference type="ChEBI" id="CHEBI:58296"/>
        <dbReference type="EC" id="2.5.1.3"/>
    </reaction>
</comment>
<dbReference type="Proteomes" id="UP000214688">
    <property type="component" value="Chromosome"/>
</dbReference>
<dbReference type="InterPro" id="IPR034291">
    <property type="entry name" value="TMP_synthase"/>
</dbReference>
<protein>
    <recommendedName>
        <fullName evidence="9">Thiamine-phosphate synthase</fullName>
        <shortName evidence="9">TP synthase</shortName>
        <shortName evidence="9">TPS</shortName>
        <ecNumber evidence="9">2.5.1.3</ecNumber>
    </recommendedName>
    <alternativeName>
        <fullName evidence="9">Thiamine-phosphate pyrophosphorylase</fullName>
        <shortName evidence="9">TMP pyrophosphorylase</shortName>
        <shortName evidence="9">TMP-PPase</shortName>
    </alternativeName>
</protein>
<feature type="binding site" evidence="9">
    <location>
        <position position="109"/>
    </location>
    <ligand>
        <name>4-amino-2-methyl-5-(diphosphooxymethyl)pyrimidine</name>
        <dbReference type="ChEBI" id="CHEBI:57841"/>
    </ligand>
</feature>
<comment type="catalytic activity">
    <reaction evidence="8 9 10">
        <text>2-[(2R,5Z)-2-carboxy-4-methylthiazol-5(2H)-ylidene]ethyl phosphate + 4-amino-2-methyl-5-(diphosphooxymethyl)pyrimidine + 2 H(+) = thiamine phosphate + CO2 + diphosphate</text>
        <dbReference type="Rhea" id="RHEA:47844"/>
        <dbReference type="ChEBI" id="CHEBI:15378"/>
        <dbReference type="ChEBI" id="CHEBI:16526"/>
        <dbReference type="ChEBI" id="CHEBI:33019"/>
        <dbReference type="ChEBI" id="CHEBI:37575"/>
        <dbReference type="ChEBI" id="CHEBI:57841"/>
        <dbReference type="ChEBI" id="CHEBI:62899"/>
        <dbReference type="EC" id="2.5.1.3"/>
    </reaction>
</comment>
<dbReference type="OrthoDB" id="9812206at2"/>
<dbReference type="Pfam" id="PF02581">
    <property type="entry name" value="TMP-TENI"/>
    <property type="match status" value="1"/>
</dbReference>
<evidence type="ECO:0000313" key="13">
    <source>
        <dbReference type="EMBL" id="ASS77170.1"/>
    </source>
</evidence>
<keyword evidence="3 9" id="KW-0479">Metal-binding</keyword>
<dbReference type="AlphaFoldDB" id="A0A223D6P6"/>
<evidence type="ECO:0000256" key="8">
    <source>
        <dbReference type="ARBA" id="ARBA00047883"/>
    </source>
</evidence>
<evidence type="ECO:0000256" key="11">
    <source>
        <dbReference type="RuleBase" id="RU004253"/>
    </source>
</evidence>
<dbReference type="GO" id="GO:0009229">
    <property type="term" value="P:thiamine diphosphate biosynthetic process"/>
    <property type="evidence" value="ECO:0007669"/>
    <property type="project" value="UniProtKB-UniRule"/>
</dbReference>
<feature type="domain" description="Thiamine phosphate synthase/TenI" evidence="12">
    <location>
        <begin position="8"/>
        <end position="189"/>
    </location>
</feature>
<proteinExistence type="inferred from homology"/>
<feature type="binding site" evidence="9">
    <location>
        <position position="138"/>
    </location>
    <ligand>
        <name>4-amino-2-methyl-5-(diphosphooxymethyl)pyrimidine</name>
        <dbReference type="ChEBI" id="CHEBI:57841"/>
    </ligand>
</feature>
<dbReference type="GO" id="GO:0004789">
    <property type="term" value="F:thiamine-phosphate diphosphorylase activity"/>
    <property type="evidence" value="ECO:0007669"/>
    <property type="project" value="UniProtKB-UniRule"/>
</dbReference>
<dbReference type="InterPro" id="IPR013785">
    <property type="entry name" value="Aldolase_TIM"/>
</dbReference>
<dbReference type="EC" id="2.5.1.3" evidence="9"/>
<feature type="binding site" evidence="9">
    <location>
        <begin position="135"/>
        <end position="137"/>
    </location>
    <ligand>
        <name>2-[(2R,5Z)-2-carboxy-4-methylthiazol-5(2H)-ylidene]ethyl phosphate</name>
        <dbReference type="ChEBI" id="CHEBI:62899"/>
    </ligand>
</feature>
<feature type="binding site" evidence="9">
    <location>
        <position position="71"/>
    </location>
    <ligand>
        <name>Mg(2+)</name>
        <dbReference type="ChEBI" id="CHEBI:18420"/>
    </ligand>
</feature>
<evidence type="ECO:0000256" key="3">
    <source>
        <dbReference type="ARBA" id="ARBA00022723"/>
    </source>
</evidence>
<dbReference type="InterPro" id="IPR036206">
    <property type="entry name" value="ThiamineP_synth_sf"/>
</dbReference>
<dbReference type="PANTHER" id="PTHR20857">
    <property type="entry name" value="THIAMINE-PHOSPHATE PYROPHOSPHORYLASE"/>
    <property type="match status" value="1"/>
</dbReference>
<evidence type="ECO:0000256" key="7">
    <source>
        <dbReference type="ARBA" id="ARBA00047851"/>
    </source>
</evidence>
<dbReference type="CDD" id="cd00564">
    <property type="entry name" value="TMP_TenI"/>
    <property type="match status" value="1"/>
</dbReference>
<feature type="binding site" evidence="9">
    <location>
        <begin position="38"/>
        <end position="42"/>
    </location>
    <ligand>
        <name>4-amino-2-methyl-5-(diphosphooxymethyl)pyrimidine</name>
        <dbReference type="ChEBI" id="CHEBI:57841"/>
    </ligand>
</feature>
<dbReference type="HAMAP" id="MF_00097">
    <property type="entry name" value="TMP_synthase"/>
    <property type="match status" value="1"/>
</dbReference>